<dbReference type="Gene3D" id="1.10.238.10">
    <property type="entry name" value="EF-hand"/>
    <property type="match status" value="1"/>
</dbReference>
<evidence type="ECO:0000313" key="3">
    <source>
        <dbReference type="Proteomes" id="UP000694565"/>
    </source>
</evidence>
<protein>
    <recommendedName>
        <fullName evidence="1">S100/CaBP-9k-type calcium binding subdomain domain-containing protein</fullName>
    </recommendedName>
</protein>
<accession>A0A8C2X0N2</accession>
<gene>
    <name evidence="2" type="primary">LOC117745742</name>
</gene>
<dbReference type="Proteomes" id="UP000694565">
    <property type="component" value="Unplaced"/>
</dbReference>
<dbReference type="SMART" id="SM01394">
    <property type="entry name" value="S_100"/>
    <property type="match status" value="1"/>
</dbReference>
<sequence>MTTELSDLEAAINTLVTQFHEAADDGPTMNATQFQNMICKRLPGFAKHVETEEGLGQVLDQMGVEAGQSISFENFWTLINKQAVQLFDSTHKVKNVSCGCYLM</sequence>
<dbReference type="Ensembl" id="ENSCLMT00005009096.1">
    <property type="protein sequence ID" value="ENSCLMP00005008300.1"/>
    <property type="gene ID" value="ENSCLMG00005004803.1"/>
</dbReference>
<proteinExistence type="predicted"/>
<evidence type="ECO:0000259" key="1">
    <source>
        <dbReference type="SMART" id="SM01394"/>
    </source>
</evidence>
<organism evidence="2 3">
    <name type="scientific">Cyclopterus lumpus</name>
    <name type="common">Lumpsucker</name>
    <dbReference type="NCBI Taxonomy" id="8103"/>
    <lineage>
        <taxon>Eukaryota</taxon>
        <taxon>Metazoa</taxon>
        <taxon>Chordata</taxon>
        <taxon>Craniata</taxon>
        <taxon>Vertebrata</taxon>
        <taxon>Euteleostomi</taxon>
        <taxon>Actinopterygii</taxon>
        <taxon>Neopterygii</taxon>
        <taxon>Teleostei</taxon>
        <taxon>Neoteleostei</taxon>
        <taxon>Acanthomorphata</taxon>
        <taxon>Eupercaria</taxon>
        <taxon>Perciformes</taxon>
        <taxon>Cottioidei</taxon>
        <taxon>Cottales</taxon>
        <taxon>Cyclopteridae</taxon>
        <taxon>Cyclopterus</taxon>
    </lineage>
</organism>
<reference evidence="2" key="2">
    <citation type="submission" date="2025-09" db="UniProtKB">
        <authorList>
            <consortium name="Ensembl"/>
        </authorList>
    </citation>
    <scope>IDENTIFICATION</scope>
</reference>
<name>A0A8C2X0N2_CYCLU</name>
<reference evidence="2" key="1">
    <citation type="submission" date="2025-08" db="UniProtKB">
        <authorList>
            <consortium name="Ensembl"/>
        </authorList>
    </citation>
    <scope>IDENTIFICATION</scope>
</reference>
<dbReference type="GeneTree" id="ENSGT00940000174725"/>
<dbReference type="SUPFAM" id="SSF47473">
    <property type="entry name" value="EF-hand"/>
    <property type="match status" value="1"/>
</dbReference>
<dbReference type="InterPro" id="IPR013787">
    <property type="entry name" value="S100_Ca-bd_sub"/>
</dbReference>
<dbReference type="InterPro" id="IPR011992">
    <property type="entry name" value="EF-hand-dom_pair"/>
</dbReference>
<feature type="domain" description="S100/CaBP-9k-type calcium binding subdomain" evidence="1">
    <location>
        <begin position="8"/>
        <end position="47"/>
    </location>
</feature>
<dbReference type="AlphaFoldDB" id="A0A8C2X0N2"/>
<dbReference type="RefSeq" id="XP_034410161.1">
    <property type="nucleotide sequence ID" value="XM_034554270.1"/>
</dbReference>
<dbReference type="GeneID" id="117745742"/>
<keyword evidence="3" id="KW-1185">Reference proteome</keyword>
<evidence type="ECO:0000313" key="2">
    <source>
        <dbReference type="Ensembl" id="ENSCLMP00005008300.1"/>
    </source>
</evidence>